<accession>A0ABC9B0Q2</accession>
<reference evidence="1 2" key="2">
    <citation type="submission" date="2024-10" db="EMBL/GenBank/DDBJ databases">
        <authorList>
            <person name="Ryan C."/>
        </authorList>
    </citation>
    <scope>NUCLEOTIDE SEQUENCE [LARGE SCALE GENOMIC DNA]</scope>
</reference>
<dbReference type="SMART" id="SM01157">
    <property type="entry name" value="DUF1719"/>
    <property type="match status" value="1"/>
</dbReference>
<evidence type="ECO:0008006" key="3">
    <source>
        <dbReference type="Google" id="ProtNLM"/>
    </source>
</evidence>
<dbReference type="PANTHER" id="PTHR33377">
    <property type="entry name" value="OS10G0134700 PROTEIN-RELATED"/>
    <property type="match status" value="1"/>
</dbReference>
<evidence type="ECO:0000313" key="1">
    <source>
        <dbReference type="EMBL" id="CAL4988905.1"/>
    </source>
</evidence>
<name>A0ABC9B0Q2_9POAL</name>
<dbReference type="Pfam" id="PF08224">
    <property type="entry name" value="DUF1719"/>
    <property type="match status" value="1"/>
</dbReference>
<sequence length="512" mass="59273">MAEIVGSAVVQESVSQIISGLLQKYGENSNVFRNLERLEMAHLRLEAVVQISDKWDITDASLLLWRRKLKFVAQECGEMLHRCMQRILEDEHKGKEVSNFSLPKRVVHATKSIIFSIFNHDNNGLNRSIVQRFEWFTDSASEFLRLLELGSTPRCHMPFDTLIRHLLGGKILHHKILRANKCPLFLLLVPFIRDELGMECRLYFMQKDRNLLDDDFCLTITLQLSESTDIVGVVIQCLQLFTPLFKSMVENISKELMQLPTQDFSWVPYADAHKKKYWDIVHRIGSRWFRPNPLCCKQHDKHNLCHGSNLDKSPRLPYVSLESVIEVGLRCQVSLLECDKQRASLPECRSSLRGHPCLRAGVLFAPHGTSNDMLLVDKFPAIATMYGEEQHCLRTVSTFGQLGEMMLPKAIDYFCQNAEATVYQMLWRSRHGTAYIQVEKARTFTPSTRRTFHRAKRRKLLQGLDEELDCLTYRISRFLDFWATHAPIKLQGLIRDLYKEVKGRQKKHITAA</sequence>
<protein>
    <recommendedName>
        <fullName evidence="3">Rx N-terminal domain-containing protein</fullName>
    </recommendedName>
</protein>
<proteinExistence type="predicted"/>
<dbReference type="InterPro" id="IPR013181">
    <property type="entry name" value="DUF1719"/>
</dbReference>
<dbReference type="AlphaFoldDB" id="A0ABC9B0Q2"/>
<dbReference type="EMBL" id="OZ075133">
    <property type="protein sequence ID" value="CAL4988905.1"/>
    <property type="molecule type" value="Genomic_DNA"/>
</dbReference>
<gene>
    <name evidence="1" type="ORF">URODEC1_LOCUS59476</name>
</gene>
<reference evidence="2" key="1">
    <citation type="submission" date="2024-06" db="EMBL/GenBank/DDBJ databases">
        <authorList>
            <person name="Ryan C."/>
        </authorList>
    </citation>
    <scope>NUCLEOTIDE SEQUENCE [LARGE SCALE GENOMIC DNA]</scope>
</reference>
<keyword evidence="2" id="KW-1185">Reference proteome</keyword>
<organism evidence="1 2">
    <name type="scientific">Urochloa decumbens</name>
    <dbReference type="NCBI Taxonomy" id="240449"/>
    <lineage>
        <taxon>Eukaryota</taxon>
        <taxon>Viridiplantae</taxon>
        <taxon>Streptophyta</taxon>
        <taxon>Embryophyta</taxon>
        <taxon>Tracheophyta</taxon>
        <taxon>Spermatophyta</taxon>
        <taxon>Magnoliopsida</taxon>
        <taxon>Liliopsida</taxon>
        <taxon>Poales</taxon>
        <taxon>Poaceae</taxon>
        <taxon>PACMAD clade</taxon>
        <taxon>Panicoideae</taxon>
        <taxon>Panicodae</taxon>
        <taxon>Paniceae</taxon>
        <taxon>Melinidinae</taxon>
        <taxon>Urochloa</taxon>
    </lineage>
</organism>
<evidence type="ECO:0000313" key="2">
    <source>
        <dbReference type="Proteomes" id="UP001497457"/>
    </source>
</evidence>
<dbReference type="PANTHER" id="PTHR33377:SF74">
    <property type="entry name" value="OS07G0121000 PROTEIN"/>
    <property type="match status" value="1"/>
</dbReference>
<dbReference type="Proteomes" id="UP001497457">
    <property type="component" value="Chromosome 23rd"/>
</dbReference>